<organism evidence="1 2">
    <name type="scientific">Solilutibacter pythonis</name>
    <dbReference type="NCBI Taxonomy" id="2483112"/>
    <lineage>
        <taxon>Bacteria</taxon>
        <taxon>Pseudomonadati</taxon>
        <taxon>Pseudomonadota</taxon>
        <taxon>Gammaproteobacteria</taxon>
        <taxon>Lysobacterales</taxon>
        <taxon>Lysobacteraceae</taxon>
        <taxon>Solilutibacter</taxon>
    </lineage>
</organism>
<dbReference type="EMBL" id="RFLY01000011">
    <property type="protein sequence ID" value="RMH91001.1"/>
    <property type="molecule type" value="Genomic_DNA"/>
</dbReference>
<proteinExistence type="predicted"/>
<gene>
    <name evidence="1" type="ORF">EBB59_08615</name>
</gene>
<reference evidence="1 2" key="1">
    <citation type="submission" date="2018-10" db="EMBL/GenBank/DDBJ databases">
        <title>Proposal of Lysobacter pythonis sp. nov. isolated from royal pythons (Python regius).</title>
        <authorList>
            <person name="Hans-Juergen B."/>
            <person name="Huptas C."/>
            <person name="Sandra B."/>
            <person name="Igor L."/>
            <person name="Joachim S."/>
            <person name="Siegfried S."/>
            <person name="Mareike W."/>
            <person name="Peter K."/>
        </authorList>
    </citation>
    <scope>NUCLEOTIDE SEQUENCE [LARGE SCALE GENOMIC DNA]</scope>
    <source>
        <strain evidence="1 2">4284/11</strain>
    </source>
</reference>
<name>A0A3M2HMR2_9GAMM</name>
<keyword evidence="2" id="KW-1185">Reference proteome</keyword>
<evidence type="ECO:0000313" key="1">
    <source>
        <dbReference type="EMBL" id="RMH91001.1"/>
    </source>
</evidence>
<comment type="caution">
    <text evidence="1">The sequence shown here is derived from an EMBL/GenBank/DDBJ whole genome shotgun (WGS) entry which is preliminary data.</text>
</comment>
<evidence type="ECO:0000313" key="2">
    <source>
        <dbReference type="Proteomes" id="UP000275012"/>
    </source>
</evidence>
<dbReference type="Proteomes" id="UP000275012">
    <property type="component" value="Unassembled WGS sequence"/>
</dbReference>
<dbReference type="AlphaFoldDB" id="A0A3M2HMR2"/>
<protein>
    <submittedName>
        <fullName evidence="1">Uncharacterized protein</fullName>
    </submittedName>
</protein>
<accession>A0A3M2HMR2</accession>
<sequence>MIYGIDGDGAVSYPIQNGSVATYWYGHEFELAGKRFFTGLAYDTPEKYGNDAEEAYPDPAAQVTLTQATFELTQPGTDKPWSFWGAQRSVGRFGGYERADEIDKTRQSMSHITDDHVLALAVPTRRFEAGVVTTGYAMFSFRPVKSDVEEVKPWRYLGTVVTGTDNADACDDGTVIACVASTGGMSFISRGAALPDVEVTRKGKEVGTDGAVNEIPAGSKLRYRFDPATDGYVTE</sequence>